<protein>
    <submittedName>
        <fullName evidence="1">Uncharacterized protein</fullName>
    </submittedName>
</protein>
<sequence length="79" mass="8951">MVPKGFLVVCVGIELKRFIILTPCLSSPLTSSYFTPFSYINILRKHKTNQKPKTCFSTVSIPRVIISSNASSENEWKEK</sequence>
<evidence type="ECO:0000313" key="2">
    <source>
        <dbReference type="Proteomes" id="UP000291084"/>
    </source>
</evidence>
<dbReference type="Proteomes" id="UP000291084">
    <property type="component" value="Chromosome 1"/>
</dbReference>
<accession>A0A0S3R5Q0</accession>
<reference evidence="1 2" key="1">
    <citation type="journal article" date="2015" name="Sci. Rep.">
        <title>The power of single molecule real-time sequencing technology in the de novo assembly of a eukaryotic genome.</title>
        <authorList>
            <person name="Sakai H."/>
            <person name="Naito K."/>
            <person name="Ogiso-Tanaka E."/>
            <person name="Takahashi Y."/>
            <person name="Iseki K."/>
            <person name="Muto C."/>
            <person name="Satou K."/>
            <person name="Teruya K."/>
            <person name="Shiroma A."/>
            <person name="Shimoji M."/>
            <person name="Hirano T."/>
            <person name="Itoh T."/>
            <person name="Kaga A."/>
            <person name="Tomooka N."/>
        </authorList>
    </citation>
    <scope>NUCLEOTIDE SEQUENCE [LARGE SCALE GENOMIC DNA]</scope>
    <source>
        <strain evidence="2">cv. Shumari</strain>
    </source>
</reference>
<organism evidence="1 2">
    <name type="scientific">Vigna angularis var. angularis</name>
    <dbReference type="NCBI Taxonomy" id="157739"/>
    <lineage>
        <taxon>Eukaryota</taxon>
        <taxon>Viridiplantae</taxon>
        <taxon>Streptophyta</taxon>
        <taxon>Embryophyta</taxon>
        <taxon>Tracheophyta</taxon>
        <taxon>Spermatophyta</taxon>
        <taxon>Magnoliopsida</taxon>
        <taxon>eudicotyledons</taxon>
        <taxon>Gunneridae</taxon>
        <taxon>Pentapetalae</taxon>
        <taxon>rosids</taxon>
        <taxon>fabids</taxon>
        <taxon>Fabales</taxon>
        <taxon>Fabaceae</taxon>
        <taxon>Papilionoideae</taxon>
        <taxon>50 kb inversion clade</taxon>
        <taxon>NPAAA clade</taxon>
        <taxon>indigoferoid/millettioid clade</taxon>
        <taxon>Phaseoleae</taxon>
        <taxon>Vigna</taxon>
    </lineage>
</organism>
<gene>
    <name evidence="1" type="primary">Vigan.01G383500</name>
    <name evidence="1" type="ORF">VIGAN_01383500</name>
</gene>
<name>A0A0S3R5Q0_PHAAN</name>
<keyword evidence="2" id="KW-1185">Reference proteome</keyword>
<dbReference type="AlphaFoldDB" id="A0A0S3R5Q0"/>
<dbReference type="EMBL" id="AP015034">
    <property type="protein sequence ID" value="BAT75902.1"/>
    <property type="molecule type" value="Genomic_DNA"/>
</dbReference>
<proteinExistence type="predicted"/>
<evidence type="ECO:0000313" key="1">
    <source>
        <dbReference type="EMBL" id="BAT75902.1"/>
    </source>
</evidence>